<accession>A0AA37X399</accession>
<evidence type="ECO:0000313" key="2">
    <source>
        <dbReference type="Proteomes" id="UP001157355"/>
    </source>
</evidence>
<dbReference type="Proteomes" id="UP001157355">
    <property type="component" value="Unassembled WGS sequence"/>
</dbReference>
<name>A0AA37X399_9RHOB</name>
<gene>
    <name evidence="1" type="ORF">GCM10010873_34030</name>
</gene>
<sequence>MSKSKLERLRAAHGKVAQLVVMDIVYLPIFSRLEAELAVEEARQMQDHFAFARAALVAQKLITKNQ</sequence>
<protein>
    <submittedName>
        <fullName evidence="1">Uncharacterized protein</fullName>
    </submittedName>
</protein>
<dbReference type="RefSeq" id="WP_284326590.1">
    <property type="nucleotide sequence ID" value="NZ_BSPP01000011.1"/>
</dbReference>
<reference evidence="1 2" key="1">
    <citation type="journal article" date="2014" name="Int. J. Syst. Evol. Microbiol.">
        <title>Complete genome sequence of Corynebacterium casei LMG S-19264T (=DSM 44701T), isolated from a smear-ripened cheese.</title>
        <authorList>
            <consortium name="US DOE Joint Genome Institute (JGI-PGF)"/>
            <person name="Walter F."/>
            <person name="Albersmeier A."/>
            <person name="Kalinowski J."/>
            <person name="Ruckert C."/>
        </authorList>
    </citation>
    <scope>NUCLEOTIDE SEQUENCE [LARGE SCALE GENOMIC DNA]</scope>
    <source>
        <strain evidence="1 2">NBRC 111766</strain>
    </source>
</reference>
<proteinExistence type="predicted"/>
<dbReference type="EMBL" id="BSPP01000011">
    <property type="protein sequence ID" value="GLS88429.1"/>
    <property type="molecule type" value="Genomic_DNA"/>
</dbReference>
<dbReference type="AlphaFoldDB" id="A0AA37X399"/>
<keyword evidence="2" id="KW-1185">Reference proteome</keyword>
<evidence type="ECO:0000313" key="1">
    <source>
        <dbReference type="EMBL" id="GLS88429.1"/>
    </source>
</evidence>
<comment type="caution">
    <text evidence="1">The sequence shown here is derived from an EMBL/GenBank/DDBJ whole genome shotgun (WGS) entry which is preliminary data.</text>
</comment>
<organism evidence="1 2">
    <name type="scientific">Cypionkella aquatica</name>
    <dbReference type="NCBI Taxonomy" id="1756042"/>
    <lineage>
        <taxon>Bacteria</taxon>
        <taxon>Pseudomonadati</taxon>
        <taxon>Pseudomonadota</taxon>
        <taxon>Alphaproteobacteria</taxon>
        <taxon>Rhodobacterales</taxon>
        <taxon>Paracoccaceae</taxon>
        <taxon>Cypionkella</taxon>
    </lineage>
</organism>